<organism evidence="1 2">
    <name type="scientific">Pandoraea sputorum</name>
    <dbReference type="NCBI Taxonomy" id="93222"/>
    <lineage>
        <taxon>Bacteria</taxon>
        <taxon>Pseudomonadati</taxon>
        <taxon>Pseudomonadota</taxon>
        <taxon>Betaproteobacteria</taxon>
        <taxon>Burkholderiales</taxon>
        <taxon>Burkholderiaceae</taxon>
        <taxon>Pandoraea</taxon>
    </lineage>
</organism>
<keyword evidence="2" id="KW-1185">Reference proteome</keyword>
<accession>A0A239SFJ6</accession>
<evidence type="ECO:0000313" key="2">
    <source>
        <dbReference type="Proteomes" id="UP000215126"/>
    </source>
</evidence>
<sequence>MSKAKTSSKTRQTYKFTESHCDEFNVTLMCRGQVRAIPMIFNAQLCDSAIRRQLAPQVGAVI</sequence>
<gene>
    <name evidence="1" type="ORF">SAMEA4530655_01483</name>
</gene>
<dbReference type="Proteomes" id="UP000215126">
    <property type="component" value="Chromosome 1"/>
</dbReference>
<proteinExistence type="predicted"/>
<dbReference type="EMBL" id="LT906435">
    <property type="protein sequence ID" value="SNU83443.1"/>
    <property type="molecule type" value="Genomic_DNA"/>
</dbReference>
<dbReference type="KEGG" id="pspu:NA29_11700"/>
<reference evidence="1 2" key="1">
    <citation type="submission" date="2017-06" db="EMBL/GenBank/DDBJ databases">
        <authorList>
            <consortium name="Pathogen Informatics"/>
        </authorList>
    </citation>
    <scope>NUCLEOTIDE SEQUENCE [LARGE SCALE GENOMIC DNA]</scope>
    <source>
        <strain evidence="1 2">NCTC13161</strain>
    </source>
</reference>
<evidence type="ECO:0000313" key="1">
    <source>
        <dbReference type="EMBL" id="SNU83443.1"/>
    </source>
</evidence>
<protein>
    <submittedName>
        <fullName evidence="1">Uncharacterized protein</fullName>
    </submittedName>
</protein>
<name>A0A239SFJ6_9BURK</name>
<dbReference type="AlphaFoldDB" id="A0A239SFJ6"/>